<proteinExistence type="inferred from homology"/>
<accession>A0A269TJF7</accession>
<reference evidence="3" key="1">
    <citation type="submission" date="2017-08" db="EMBL/GenBank/DDBJ databases">
        <authorList>
            <person name="Alvarez-Ponce D."/>
            <person name="Weitzman C.L."/>
            <person name="Tillett R.L."/>
            <person name="Sandmeier F.C."/>
            <person name="Tracy C.R."/>
        </authorList>
    </citation>
    <scope>NUCLEOTIDE SEQUENCE [LARGE SCALE GENOMIC DNA]</scope>
    <source>
        <strain evidence="3">723</strain>
    </source>
</reference>
<dbReference type="Gene3D" id="3.30.1310.10">
    <property type="entry name" value="Nucleoid-associated protein YbaB-like domain"/>
    <property type="match status" value="1"/>
</dbReference>
<protein>
    <recommendedName>
        <fullName evidence="1">Nucleoid-associated protein CJJ23_02690</fullName>
    </recommendedName>
</protein>
<dbReference type="InterPro" id="IPR004401">
    <property type="entry name" value="YbaB/EbfC"/>
</dbReference>
<dbReference type="Proteomes" id="UP000216943">
    <property type="component" value="Unassembled WGS sequence"/>
</dbReference>
<dbReference type="GO" id="GO:0003677">
    <property type="term" value="F:DNA binding"/>
    <property type="evidence" value="ECO:0007669"/>
    <property type="project" value="UniProtKB-UniRule"/>
</dbReference>
<evidence type="ECO:0000313" key="3">
    <source>
        <dbReference type="Proteomes" id="UP000216943"/>
    </source>
</evidence>
<dbReference type="Pfam" id="PF02575">
    <property type="entry name" value="YbaB_DNA_bd"/>
    <property type="match status" value="1"/>
</dbReference>
<sequence length="95" mass="11021">MNNNEMMKLAKKMQAEMEKREKKVQQENFTVEKQGIKVTFNGMRQLKEIKIDDALIDPEDPETLETMIQIAVNEVLEKIDAAYDAIEAEAKNFPF</sequence>
<keyword evidence="1" id="KW-0963">Cytoplasm</keyword>
<dbReference type="SUPFAM" id="SSF82607">
    <property type="entry name" value="YbaB-like"/>
    <property type="match status" value="1"/>
</dbReference>
<comment type="subcellular location">
    <subcellularLocation>
        <location evidence="1">Cytoplasm</location>
        <location evidence="1">Nucleoid</location>
    </subcellularLocation>
</comment>
<keyword evidence="1" id="KW-0238">DNA-binding</keyword>
<name>A0A269TJF7_9BACT</name>
<comment type="caution">
    <text evidence="2">The sequence shown here is derived from an EMBL/GenBank/DDBJ whole genome shotgun (WGS) entry which is preliminary data.</text>
</comment>
<dbReference type="InterPro" id="IPR036894">
    <property type="entry name" value="YbaB-like_sf"/>
</dbReference>
<gene>
    <name evidence="2" type="ORF">CJJ23_02690</name>
</gene>
<comment type="subunit">
    <text evidence="1">Homodimer.</text>
</comment>
<evidence type="ECO:0000256" key="1">
    <source>
        <dbReference type="HAMAP-Rule" id="MF_00274"/>
    </source>
</evidence>
<comment type="similarity">
    <text evidence="1">Belongs to the YbaB/EbfC family.</text>
</comment>
<organism evidence="2 3">
    <name type="scientific">Mycoplasmopsis agassizii</name>
    <dbReference type="NCBI Taxonomy" id="33922"/>
    <lineage>
        <taxon>Bacteria</taxon>
        <taxon>Bacillati</taxon>
        <taxon>Mycoplasmatota</taxon>
        <taxon>Mycoplasmoidales</taxon>
        <taxon>Metamycoplasmataceae</taxon>
        <taxon>Mycoplasmopsis</taxon>
    </lineage>
</organism>
<dbReference type="OrthoDB" id="399030at2"/>
<dbReference type="EMBL" id="NQNY01000007">
    <property type="protein sequence ID" value="PAK21320.1"/>
    <property type="molecule type" value="Genomic_DNA"/>
</dbReference>
<dbReference type="RefSeq" id="WP_095334826.1">
    <property type="nucleotide sequence ID" value="NZ_CP166874.1"/>
</dbReference>
<comment type="function">
    <text evidence="1">Binds to DNA and alters its conformation. May be involved in regulation of gene expression, nucleoid organization and DNA protection.</text>
</comment>
<dbReference type="GO" id="GO:0043590">
    <property type="term" value="C:bacterial nucleoid"/>
    <property type="evidence" value="ECO:0007669"/>
    <property type="project" value="UniProtKB-UniRule"/>
</dbReference>
<dbReference type="PIRSF" id="PIRSF004555">
    <property type="entry name" value="UCP004555"/>
    <property type="match status" value="1"/>
</dbReference>
<dbReference type="HAMAP" id="MF_00274">
    <property type="entry name" value="DNA_YbaB_EbfC"/>
    <property type="match status" value="1"/>
</dbReference>
<evidence type="ECO:0000313" key="2">
    <source>
        <dbReference type="EMBL" id="PAK21320.1"/>
    </source>
</evidence>
<dbReference type="AlphaFoldDB" id="A0A269TJF7"/>
<dbReference type="NCBIfam" id="TIGR00103">
    <property type="entry name" value="DNA_YbaB_EbfC"/>
    <property type="match status" value="1"/>
</dbReference>
<dbReference type="GO" id="GO:0005737">
    <property type="term" value="C:cytoplasm"/>
    <property type="evidence" value="ECO:0007669"/>
    <property type="project" value="UniProtKB-UniRule"/>
</dbReference>